<protein>
    <submittedName>
        <fullName evidence="1">Uncharacterized protein</fullName>
    </submittedName>
</protein>
<evidence type="ECO:0000313" key="1">
    <source>
        <dbReference type="EMBL" id="KAJ9081919.1"/>
    </source>
</evidence>
<sequence length="359" mass="39815">MSKKRRVDERIELSKKDSLQQEKQTIPAETNGSSSGFPRKYTVSIAVPGSIVANAQSQELRTYLVGQLARAFVIFNIDEVVVFDDNLSPIDNNQTEETGNQLKGTFQASSSIQSPHLFLARILQYLETPQYLRKALFPIHKDLQFAGLLNPLDSPHHLRATEASRYREGIVMKKPIKAGQGSFVSCGLRKDVAIDKCLKPGTRVTVELNEGEWDAQQVKRAHLLGKVVSPRRPREAHGIYWGYQVRLATSLSKVFDECPYKGGYDLKIGTSERGESIDTASSEIPQFNHLLLVLGGVQGIEAAVDADQSLDLSTEESSSLFDFWLNTCPNQGSRTIRTEEALLVTMSALRPTILAKGIL</sequence>
<accession>A0ACC2U4S5</accession>
<dbReference type="EMBL" id="QTSX02001452">
    <property type="protein sequence ID" value="KAJ9081919.1"/>
    <property type="molecule type" value="Genomic_DNA"/>
</dbReference>
<proteinExistence type="predicted"/>
<comment type="caution">
    <text evidence="1">The sequence shown here is derived from an EMBL/GenBank/DDBJ whole genome shotgun (WGS) entry which is preliminary data.</text>
</comment>
<organism evidence="1 2">
    <name type="scientific">Entomophthora muscae</name>
    <dbReference type="NCBI Taxonomy" id="34485"/>
    <lineage>
        <taxon>Eukaryota</taxon>
        <taxon>Fungi</taxon>
        <taxon>Fungi incertae sedis</taxon>
        <taxon>Zoopagomycota</taxon>
        <taxon>Entomophthoromycotina</taxon>
        <taxon>Entomophthoromycetes</taxon>
        <taxon>Entomophthorales</taxon>
        <taxon>Entomophthoraceae</taxon>
        <taxon>Entomophthora</taxon>
    </lineage>
</organism>
<gene>
    <name evidence="1" type="ORF">DSO57_1009910</name>
</gene>
<dbReference type="Proteomes" id="UP001165960">
    <property type="component" value="Unassembled WGS sequence"/>
</dbReference>
<keyword evidence="2" id="KW-1185">Reference proteome</keyword>
<reference evidence="1" key="1">
    <citation type="submission" date="2022-04" db="EMBL/GenBank/DDBJ databases">
        <title>Genome of the entomopathogenic fungus Entomophthora muscae.</title>
        <authorList>
            <person name="Elya C."/>
            <person name="Lovett B.R."/>
            <person name="Lee E."/>
            <person name="Macias A.M."/>
            <person name="Hajek A.E."/>
            <person name="De Bivort B.L."/>
            <person name="Kasson M.T."/>
            <person name="De Fine Licht H.H."/>
            <person name="Stajich J.E."/>
        </authorList>
    </citation>
    <scope>NUCLEOTIDE SEQUENCE</scope>
    <source>
        <strain evidence="1">Berkeley</strain>
    </source>
</reference>
<evidence type="ECO:0000313" key="2">
    <source>
        <dbReference type="Proteomes" id="UP001165960"/>
    </source>
</evidence>
<name>A0ACC2U4S5_9FUNG</name>